<dbReference type="Gene3D" id="3.90.320.10">
    <property type="match status" value="1"/>
</dbReference>
<dbReference type="InterPro" id="IPR051827">
    <property type="entry name" value="Cas4_exonuclease"/>
</dbReference>
<dbReference type="PANTHER" id="PTHR36531:SF6">
    <property type="entry name" value="DNA REPLICATION ATP-DEPENDENT HELICASE_NUCLEASE DNA2"/>
    <property type="match status" value="1"/>
</dbReference>
<keyword evidence="10 13" id="KW-0411">Iron-sulfur</keyword>
<dbReference type="OrthoDB" id="9781776at2"/>
<keyword evidence="9 13" id="KW-0408">Iron</keyword>
<evidence type="ECO:0000256" key="6">
    <source>
        <dbReference type="ARBA" id="ARBA00022723"/>
    </source>
</evidence>
<evidence type="ECO:0000259" key="14">
    <source>
        <dbReference type="Pfam" id="PF01930"/>
    </source>
</evidence>
<keyword evidence="6 13" id="KW-0479">Metal-binding</keyword>
<comment type="cofactor">
    <cofactor evidence="13">
        <name>iron-sulfur cluster</name>
        <dbReference type="ChEBI" id="CHEBI:30408"/>
    </cofactor>
</comment>
<dbReference type="InterPro" id="IPR011604">
    <property type="entry name" value="PDDEXK-like_dom_sf"/>
</dbReference>
<evidence type="ECO:0000256" key="7">
    <source>
        <dbReference type="ARBA" id="ARBA00022801"/>
    </source>
</evidence>
<organism evidence="15 16">
    <name type="scientific">Nitrincola tibetensis</name>
    <dbReference type="NCBI Taxonomy" id="2219697"/>
    <lineage>
        <taxon>Bacteria</taxon>
        <taxon>Pseudomonadati</taxon>
        <taxon>Pseudomonadota</taxon>
        <taxon>Gammaproteobacteria</taxon>
        <taxon>Oceanospirillales</taxon>
        <taxon>Oceanospirillaceae</taxon>
        <taxon>Nitrincola</taxon>
    </lineage>
</organism>
<keyword evidence="16" id="KW-1185">Reference proteome</keyword>
<evidence type="ECO:0000256" key="13">
    <source>
        <dbReference type="RuleBase" id="RU365022"/>
    </source>
</evidence>
<comment type="cofactor">
    <cofactor evidence="1">
        <name>[4Fe-4S] cluster</name>
        <dbReference type="ChEBI" id="CHEBI:49883"/>
    </cofactor>
</comment>
<dbReference type="AlphaFoldDB" id="A0A364NSB9"/>
<accession>A0A364NSB9</accession>
<dbReference type="EC" id="3.1.12.1" evidence="3 13"/>
<comment type="caution">
    <text evidence="15">The sequence shown here is derived from an EMBL/GenBank/DDBJ whole genome shotgun (WGS) entry which is preliminary data.</text>
</comment>
<dbReference type="NCBIfam" id="TIGR00372">
    <property type="entry name" value="cas4"/>
    <property type="match status" value="1"/>
</dbReference>
<dbReference type="GO" id="GO:0051607">
    <property type="term" value="P:defense response to virus"/>
    <property type="evidence" value="ECO:0007669"/>
    <property type="project" value="UniProtKB-KW"/>
</dbReference>
<dbReference type="InterPro" id="IPR022765">
    <property type="entry name" value="Dna2/Cas4_DUF83"/>
</dbReference>
<dbReference type="GO" id="GO:0051536">
    <property type="term" value="F:iron-sulfur cluster binding"/>
    <property type="evidence" value="ECO:0007669"/>
    <property type="project" value="UniProtKB-KW"/>
</dbReference>
<comment type="function">
    <text evidence="13">CRISPR (clustered regularly interspaced short palindromic repeat) is an adaptive immune system that provides protection against mobile genetic elements (viruses, transposable elements and conjugative plasmids). CRISPR clusters contain sequences complementary to antecedent mobile elements and target invading nucleic acids. CRISPR clusters are transcribed and processed into CRISPR RNA (crRNA).</text>
</comment>
<keyword evidence="5 13" id="KW-0540">Nuclease</keyword>
<dbReference type="EMBL" id="QKRX01000001">
    <property type="protein sequence ID" value="RAU19954.1"/>
    <property type="molecule type" value="Genomic_DNA"/>
</dbReference>
<keyword evidence="12 13" id="KW-0464">Manganese</keyword>
<sequence length="213" mass="24172">MQDTKLIPLSALQHFAFCPRQCALIHNEQVWAENFLTAQGQQLHSRVDSGEPETRKGVRFERGVQVAAHSLGLIGKMDLLEKDTSTGQLTPVEYKRGRPKPTDLDEIQLCAQALCLEEMTGQTVKEGALWYHQTRHRHPVQISDRLRQRTMEVITAVAQLFASGQTPPAKYEKKCDACSLFDLCNPKVLQKDSSRRYIEQLFAEELPDEKAPE</sequence>
<evidence type="ECO:0000313" key="15">
    <source>
        <dbReference type="EMBL" id="RAU19954.1"/>
    </source>
</evidence>
<proteinExistence type="inferred from homology"/>
<keyword evidence="7 13" id="KW-0378">Hydrolase</keyword>
<evidence type="ECO:0000256" key="10">
    <source>
        <dbReference type="ARBA" id="ARBA00023014"/>
    </source>
</evidence>
<dbReference type="GO" id="GO:0046872">
    <property type="term" value="F:metal ion binding"/>
    <property type="evidence" value="ECO:0007669"/>
    <property type="project" value="UniProtKB-KW"/>
</dbReference>
<evidence type="ECO:0000256" key="3">
    <source>
        <dbReference type="ARBA" id="ARBA00012768"/>
    </source>
</evidence>
<dbReference type="GO" id="GO:0004527">
    <property type="term" value="F:exonuclease activity"/>
    <property type="evidence" value="ECO:0007669"/>
    <property type="project" value="UniProtKB-KW"/>
</dbReference>
<reference evidence="15 16" key="1">
    <citation type="submission" date="2018-06" db="EMBL/GenBank/DDBJ databases">
        <title>Nitrincola tibetense sp. nov., isolated from Lake XuguoCo on Tibetan Plateau.</title>
        <authorList>
            <person name="Xing P."/>
        </authorList>
    </citation>
    <scope>NUCLEOTIDE SEQUENCE [LARGE SCALE GENOMIC DNA]</scope>
    <source>
        <strain evidence="16">xg18</strain>
    </source>
</reference>
<evidence type="ECO:0000256" key="12">
    <source>
        <dbReference type="ARBA" id="ARBA00023211"/>
    </source>
</evidence>
<evidence type="ECO:0000313" key="16">
    <source>
        <dbReference type="Proteomes" id="UP000250744"/>
    </source>
</evidence>
<keyword evidence="8 13" id="KW-0269">Exonuclease</keyword>
<evidence type="ECO:0000256" key="5">
    <source>
        <dbReference type="ARBA" id="ARBA00022722"/>
    </source>
</evidence>
<evidence type="ECO:0000256" key="2">
    <source>
        <dbReference type="ARBA" id="ARBA00009189"/>
    </source>
</evidence>
<evidence type="ECO:0000256" key="11">
    <source>
        <dbReference type="ARBA" id="ARBA00023118"/>
    </source>
</evidence>
<comment type="similarity">
    <text evidence="2 13">Belongs to the CRISPR-associated exonuclease Cas4 family.</text>
</comment>
<dbReference type="Pfam" id="PF01930">
    <property type="entry name" value="Cas_Cas4"/>
    <property type="match status" value="1"/>
</dbReference>
<gene>
    <name evidence="15" type="primary">cas4</name>
    <name evidence="15" type="ORF">DN062_02130</name>
</gene>
<evidence type="ECO:0000256" key="4">
    <source>
        <dbReference type="ARBA" id="ARBA00020049"/>
    </source>
</evidence>
<dbReference type="InterPro" id="IPR013343">
    <property type="entry name" value="CRISPR-assoc_prot_Cas4"/>
</dbReference>
<protein>
    <recommendedName>
        <fullName evidence="4 13">CRISPR-associated exonuclease Cas4</fullName>
        <ecNumber evidence="3 13">3.1.12.1</ecNumber>
    </recommendedName>
</protein>
<name>A0A364NSB9_9GAMM</name>
<dbReference type="PANTHER" id="PTHR36531">
    <property type="entry name" value="CRISPR-ASSOCIATED EXONUCLEASE CAS4"/>
    <property type="match status" value="1"/>
</dbReference>
<dbReference type="Proteomes" id="UP000250744">
    <property type="component" value="Unassembled WGS sequence"/>
</dbReference>
<comment type="cofactor">
    <cofactor evidence="13">
        <name>Mg(2+)</name>
        <dbReference type="ChEBI" id="CHEBI:18420"/>
    </cofactor>
    <cofactor evidence="13">
        <name>Mn(2+)</name>
        <dbReference type="ChEBI" id="CHEBI:29035"/>
    </cofactor>
    <text evidence="13">Mg(2+) or Mn(2+) required for ssDNA cleavage activity.</text>
</comment>
<dbReference type="CDD" id="cd09637">
    <property type="entry name" value="Cas4_I-A_I-B_I-C_I-D_II-B"/>
    <property type="match status" value="1"/>
</dbReference>
<feature type="domain" description="DUF83" evidence="14">
    <location>
        <begin position="10"/>
        <end position="185"/>
    </location>
</feature>
<evidence type="ECO:0000256" key="1">
    <source>
        <dbReference type="ARBA" id="ARBA00001966"/>
    </source>
</evidence>
<evidence type="ECO:0000256" key="8">
    <source>
        <dbReference type="ARBA" id="ARBA00022839"/>
    </source>
</evidence>
<keyword evidence="11 13" id="KW-0051">Antiviral defense</keyword>
<evidence type="ECO:0000256" key="9">
    <source>
        <dbReference type="ARBA" id="ARBA00023004"/>
    </source>
</evidence>